<reference evidence="2" key="1">
    <citation type="journal article" date="2016" name="Sci. Rep.">
        <title>Molecular characterization of firefly nuptial gifts: a multi-omics approach sheds light on postcopulatory sexual selection.</title>
        <authorList>
            <person name="Al-Wathiqui N."/>
            <person name="Fallon T.R."/>
            <person name="South A."/>
            <person name="Weng J.K."/>
            <person name="Lewis S.M."/>
        </authorList>
    </citation>
    <scope>NUCLEOTIDE SEQUENCE</scope>
</reference>
<dbReference type="InterPro" id="IPR013087">
    <property type="entry name" value="Znf_C2H2_type"/>
</dbReference>
<dbReference type="AlphaFoldDB" id="A0A1Y1M695"/>
<organism evidence="2">
    <name type="scientific">Photinus pyralis</name>
    <name type="common">Common eastern firefly</name>
    <name type="synonym">Lampyris pyralis</name>
    <dbReference type="NCBI Taxonomy" id="7054"/>
    <lineage>
        <taxon>Eukaryota</taxon>
        <taxon>Metazoa</taxon>
        <taxon>Ecdysozoa</taxon>
        <taxon>Arthropoda</taxon>
        <taxon>Hexapoda</taxon>
        <taxon>Insecta</taxon>
        <taxon>Pterygota</taxon>
        <taxon>Neoptera</taxon>
        <taxon>Endopterygota</taxon>
        <taxon>Coleoptera</taxon>
        <taxon>Polyphaga</taxon>
        <taxon>Elateriformia</taxon>
        <taxon>Elateroidea</taxon>
        <taxon>Lampyridae</taxon>
        <taxon>Lampyrinae</taxon>
        <taxon>Photinus</taxon>
    </lineage>
</organism>
<proteinExistence type="predicted"/>
<feature type="domain" description="C2H2-type" evidence="1">
    <location>
        <begin position="81"/>
        <end position="103"/>
    </location>
</feature>
<evidence type="ECO:0000313" key="2">
    <source>
        <dbReference type="EMBL" id="JAV79426.1"/>
    </source>
</evidence>
<accession>A0A1Y1M695</accession>
<name>A0A1Y1M695_PHOPY</name>
<sequence length="150" mass="17384">MEPVTVKIEQEQEEEINLSLGGNIFISNDVCVKEEPVAVASGTEYCSDEYDLKEAQKQKVFWSNIKIQNVKFKCEIADKKFKCDLCDYATNHNYKLEDHFSTHFNCGICHYAANSETSLKRHYLTHAAYVFKCDICDFVTKYLREGKNEE</sequence>
<dbReference type="Gene3D" id="3.30.160.60">
    <property type="entry name" value="Classic Zinc Finger"/>
    <property type="match status" value="1"/>
</dbReference>
<evidence type="ECO:0000259" key="1">
    <source>
        <dbReference type="SMART" id="SM00355"/>
    </source>
</evidence>
<dbReference type="SMART" id="SM00355">
    <property type="entry name" value="ZnF_C2H2"/>
    <property type="match status" value="2"/>
</dbReference>
<dbReference type="SUPFAM" id="SSF57667">
    <property type="entry name" value="beta-beta-alpha zinc fingers"/>
    <property type="match status" value="1"/>
</dbReference>
<dbReference type="InterPro" id="IPR036236">
    <property type="entry name" value="Znf_C2H2_sf"/>
</dbReference>
<protein>
    <recommendedName>
        <fullName evidence="1">C2H2-type domain-containing protein</fullName>
    </recommendedName>
</protein>
<dbReference type="EMBL" id="GEZM01042975">
    <property type="protein sequence ID" value="JAV79426.1"/>
    <property type="molecule type" value="Transcribed_RNA"/>
</dbReference>
<feature type="domain" description="C2H2-type" evidence="1">
    <location>
        <begin position="104"/>
        <end position="126"/>
    </location>
</feature>